<evidence type="ECO:0000313" key="2">
    <source>
        <dbReference type="EMBL" id="WPH03962.1"/>
    </source>
</evidence>
<proteinExistence type="predicted"/>
<keyword evidence="3" id="KW-1185">Reference proteome</keyword>
<feature type="compositionally biased region" description="Basic and acidic residues" evidence="1">
    <location>
        <begin position="344"/>
        <end position="354"/>
    </location>
</feature>
<dbReference type="Proteomes" id="UP001303373">
    <property type="component" value="Chromosome 11"/>
</dbReference>
<evidence type="ECO:0000256" key="1">
    <source>
        <dbReference type="SAM" id="MobiDB-lite"/>
    </source>
</evidence>
<dbReference type="EMBL" id="CP138590">
    <property type="protein sequence ID" value="WPH03962.1"/>
    <property type="molecule type" value="Genomic_DNA"/>
</dbReference>
<evidence type="ECO:0000313" key="3">
    <source>
        <dbReference type="Proteomes" id="UP001303373"/>
    </source>
</evidence>
<evidence type="ECO:0008006" key="4">
    <source>
        <dbReference type="Google" id="ProtNLM"/>
    </source>
</evidence>
<dbReference type="AlphaFoldDB" id="A0AAQ3MDJ9"/>
<name>A0AAQ3MDJ9_9PEZI</name>
<sequence length="519" mass="59169">MSLNELPSELIMRIVSYLPSNKGFRTHTGPQPKDPKNNIAPYSAICKAWQPIIEERCFALLELTSDDLDKFEQLVAAVPSRGASLRVLLMTIILPSYSIADRGRFERQIDQEANNTSFSTQTVRLFQVLSRLETTKTSKPLSLIMYSPRSPADVRHWLSVPDERDIGERRYKHSHIRLTLPDQIVPAQRVTNFECQTDLPRLLAPSTLVHLANKMPNVEGISWSLSDAERNFPALRRQIRQELGDSLKSLSCLKLRKIDISFRHEATGDDNYISADVRSTLTFQDPLGPSISQGLSRQAISQVLLQGPICIDGGLFWTGDENPIWSNVERFIVDFSTVRPDGDYYFDRDPHEGDGSSGSSSDDDNSDHEFDDEVPDFEEYTSFLQWADGRQAEFDPYDEVYDERRTGRYHYRVFRTYPNDSIEPVLEAAARGAAYMPRLKTMSAGADMMSCRRTGRDTPSFDFRYAVAGTRISAGEEEHDVARPRLYWTVPKGWRMTPSLDKLWQILLGPSGFVRYSEW</sequence>
<protein>
    <recommendedName>
        <fullName evidence="4">F-box domain-containing protein</fullName>
    </recommendedName>
</protein>
<reference evidence="2 3" key="1">
    <citation type="submission" date="2023-11" db="EMBL/GenBank/DDBJ databases">
        <title>An acidophilic fungus is an integral part of prey digestion in a carnivorous sundew plant.</title>
        <authorList>
            <person name="Tsai I.J."/>
        </authorList>
    </citation>
    <scope>NUCLEOTIDE SEQUENCE [LARGE SCALE GENOMIC DNA]</scope>
    <source>
        <strain evidence="2">169a</strain>
    </source>
</reference>
<accession>A0AAQ3MDJ9</accession>
<organism evidence="2 3">
    <name type="scientific">Acrodontium crateriforme</name>
    <dbReference type="NCBI Taxonomy" id="150365"/>
    <lineage>
        <taxon>Eukaryota</taxon>
        <taxon>Fungi</taxon>
        <taxon>Dikarya</taxon>
        <taxon>Ascomycota</taxon>
        <taxon>Pezizomycotina</taxon>
        <taxon>Dothideomycetes</taxon>
        <taxon>Dothideomycetidae</taxon>
        <taxon>Mycosphaerellales</taxon>
        <taxon>Teratosphaeriaceae</taxon>
        <taxon>Acrodontium</taxon>
    </lineage>
</organism>
<gene>
    <name evidence="2" type="ORF">R9X50_00684500</name>
</gene>
<feature type="compositionally biased region" description="Acidic residues" evidence="1">
    <location>
        <begin position="361"/>
        <end position="372"/>
    </location>
</feature>
<feature type="region of interest" description="Disordered" evidence="1">
    <location>
        <begin position="344"/>
        <end position="372"/>
    </location>
</feature>